<keyword evidence="2" id="KW-1185">Reference proteome</keyword>
<proteinExistence type="predicted"/>
<protein>
    <submittedName>
        <fullName evidence="1">Uncharacterized protein</fullName>
    </submittedName>
</protein>
<name>A0A023D6H3_ACIMT</name>
<evidence type="ECO:0000313" key="1">
    <source>
        <dbReference type="EMBL" id="GAJ29747.1"/>
    </source>
</evidence>
<dbReference type="RefSeq" id="WP_042060021.1">
    <property type="nucleotide sequence ID" value="NZ_BAND01000076.1"/>
</dbReference>
<reference evidence="2" key="1">
    <citation type="journal article" date="2014" name="FEMS Microbiol. Lett.">
        <title>Draft Genomic DNA Sequence of the Facultatively Methylotrophic Bacterium Acidomonas methanolica type strain MB58.</title>
        <authorList>
            <person name="Higashiura N."/>
            <person name="Hadano H."/>
            <person name="Hirakawa H."/>
            <person name="Matsutani M."/>
            <person name="Takabe S."/>
            <person name="Matsushita K."/>
            <person name="Azuma Y."/>
        </authorList>
    </citation>
    <scope>NUCLEOTIDE SEQUENCE [LARGE SCALE GENOMIC DNA]</scope>
    <source>
        <strain evidence="2">MB58</strain>
    </source>
</reference>
<dbReference type="AlphaFoldDB" id="A0A023D6H3"/>
<organism evidence="1 2">
    <name type="scientific">Acidomonas methanolica NBRC 104435</name>
    <dbReference type="NCBI Taxonomy" id="1231351"/>
    <lineage>
        <taxon>Bacteria</taxon>
        <taxon>Pseudomonadati</taxon>
        <taxon>Pseudomonadota</taxon>
        <taxon>Alphaproteobacteria</taxon>
        <taxon>Acetobacterales</taxon>
        <taxon>Acetobacteraceae</taxon>
        <taxon>Acidomonas</taxon>
    </lineage>
</organism>
<accession>A0A023D6H3</accession>
<dbReference type="EMBL" id="BAND01000076">
    <property type="protein sequence ID" value="GAJ29747.1"/>
    <property type="molecule type" value="Genomic_DNA"/>
</dbReference>
<dbReference type="Proteomes" id="UP000019760">
    <property type="component" value="Unassembled WGS sequence"/>
</dbReference>
<evidence type="ECO:0000313" key="2">
    <source>
        <dbReference type="Proteomes" id="UP000019760"/>
    </source>
</evidence>
<sequence>MTLSHDERSLLLHMLEASTFPGNLVDAVSAARANLREGRFLPDQDRKLLGGFIASAQVPGRLLRPVVAILDKLEASPLDTGVPDLAARGASGEEVMCGLESGA</sequence>
<reference evidence="1 2" key="2">
    <citation type="journal article" date="2014" name="FEMS Microbiol. Lett.">
        <title>Draft genomic DNA sequence of the facultatively methylotrophic bacterium Acidomonas methanolica type strain MB58.</title>
        <authorList>
            <person name="Higashiura N."/>
            <person name="Hadano H."/>
            <person name="Hirakawa H."/>
            <person name="Matsutani M."/>
            <person name="Takabe S."/>
            <person name="Matsushita K."/>
            <person name="Azuma Y."/>
        </authorList>
    </citation>
    <scope>NUCLEOTIDE SEQUENCE [LARGE SCALE GENOMIC DNA]</scope>
    <source>
        <strain evidence="1 2">MB58</strain>
    </source>
</reference>
<gene>
    <name evidence="1" type="ORF">Amme_076_040</name>
</gene>
<comment type="caution">
    <text evidence="1">The sequence shown here is derived from an EMBL/GenBank/DDBJ whole genome shotgun (WGS) entry which is preliminary data.</text>
</comment>